<organism evidence="1 2">
    <name type="scientific">Streptomyces alboflavus</name>
    <dbReference type="NCBI Taxonomy" id="67267"/>
    <lineage>
        <taxon>Bacteria</taxon>
        <taxon>Bacillati</taxon>
        <taxon>Actinomycetota</taxon>
        <taxon>Actinomycetes</taxon>
        <taxon>Kitasatosporales</taxon>
        <taxon>Streptomycetaceae</taxon>
        <taxon>Streptomyces</taxon>
    </lineage>
</organism>
<reference evidence="1 2" key="1">
    <citation type="submission" date="2017-05" db="EMBL/GenBank/DDBJ databases">
        <title>Streptomyces alboflavus Genome sequencing and assembly.</title>
        <authorList>
            <person name="Wang Y."/>
            <person name="Du B."/>
            <person name="Ding Y."/>
            <person name="Liu H."/>
            <person name="Hou Q."/>
            <person name="Liu K."/>
            <person name="Wang C."/>
            <person name="Yao L."/>
        </authorList>
    </citation>
    <scope>NUCLEOTIDE SEQUENCE [LARGE SCALE GENOMIC DNA]</scope>
    <source>
        <strain evidence="1 2">MDJK44</strain>
    </source>
</reference>
<evidence type="ECO:0000313" key="2">
    <source>
        <dbReference type="Proteomes" id="UP000195880"/>
    </source>
</evidence>
<accession>A0A1Z1WRU4</accession>
<name>A0A1Z1WRU4_9ACTN</name>
<keyword evidence="2" id="KW-1185">Reference proteome</keyword>
<gene>
    <name evidence="1" type="ORF">SMD44_08604</name>
</gene>
<dbReference type="Proteomes" id="UP000195880">
    <property type="component" value="Chromosome"/>
</dbReference>
<evidence type="ECO:0000313" key="1">
    <source>
        <dbReference type="EMBL" id="ARX89117.1"/>
    </source>
</evidence>
<dbReference type="AlphaFoldDB" id="A0A1Z1WRU4"/>
<dbReference type="KEGG" id="salf:SMD44_08604"/>
<protein>
    <submittedName>
        <fullName evidence="1">Uncharacterized protein</fullName>
    </submittedName>
</protein>
<proteinExistence type="predicted"/>
<sequence>MDEVLGVRAAGGCRLDGVGEAFACGVRGLSGMPSSLSSIALR</sequence>
<dbReference type="EMBL" id="CP021748">
    <property type="protein sequence ID" value="ARX89117.1"/>
    <property type="molecule type" value="Genomic_DNA"/>
</dbReference>